<dbReference type="Proteomes" id="UP000074914">
    <property type="component" value="Chromosome"/>
</dbReference>
<keyword evidence="4" id="KW-1185">Reference proteome</keyword>
<dbReference type="STRING" id="279113.CPter91_0489"/>
<dbReference type="Proteomes" id="UP000074561">
    <property type="component" value="Chromosome"/>
</dbReference>
<dbReference type="EMBL" id="CP013236">
    <property type="protein sequence ID" value="AMP12692.1"/>
    <property type="molecule type" value="Genomic_DNA"/>
</dbReference>
<proteinExistence type="predicted"/>
<evidence type="ECO:0000313" key="3">
    <source>
        <dbReference type="Proteomes" id="UP000074561"/>
    </source>
</evidence>
<organism evidence="1 3">
    <name type="scientific">Collimonas pratensis</name>
    <dbReference type="NCBI Taxonomy" id="279113"/>
    <lineage>
        <taxon>Bacteria</taxon>
        <taxon>Pseudomonadati</taxon>
        <taxon>Pseudomonadota</taxon>
        <taxon>Betaproteobacteria</taxon>
        <taxon>Burkholderiales</taxon>
        <taxon>Oxalobacteraceae</taxon>
        <taxon>Collimonas</taxon>
    </lineage>
</organism>
<sequence>MNLLSHRDSLVSDSHVNVTGLLRDTIATAFSTRCEALEDRTFFHVNRRNFQLVDVGTVIVFCVRNCGLQNTLDDGCTFLRAESQDV</sequence>
<evidence type="ECO:0000313" key="1">
    <source>
        <dbReference type="EMBL" id="AMP02884.1"/>
    </source>
</evidence>
<accession>A0A127PYQ3</accession>
<evidence type="ECO:0000313" key="4">
    <source>
        <dbReference type="Proteomes" id="UP000074914"/>
    </source>
</evidence>
<evidence type="ECO:0000313" key="2">
    <source>
        <dbReference type="EMBL" id="AMP12692.1"/>
    </source>
</evidence>
<name>A0A127PYQ3_9BURK</name>
<dbReference type="EMBL" id="CP013234">
    <property type="protein sequence ID" value="AMP02884.1"/>
    <property type="molecule type" value="Genomic_DNA"/>
</dbReference>
<dbReference type="KEGG" id="cpra:CPter91_0489"/>
<reference evidence="3 4" key="1">
    <citation type="submission" date="2015-11" db="EMBL/GenBank/DDBJ databases">
        <title>Exploring the genomic traits of fungus-feeding bacterial genus Collimonas.</title>
        <authorList>
            <person name="Song C."/>
            <person name="Schmidt R."/>
            <person name="de Jager V."/>
            <person name="Krzyzanowska D."/>
            <person name="Jongedijk E."/>
            <person name="Cankar K."/>
            <person name="Beekwilder J."/>
            <person name="van Veen A."/>
            <person name="de Boer W."/>
            <person name="van Veen J.A."/>
            <person name="Garbeva P."/>
        </authorList>
    </citation>
    <scope>NUCLEOTIDE SEQUENCE [LARGE SCALE GENOMIC DNA]</scope>
    <source>
        <strain evidence="2 4">Ter291</strain>
        <strain evidence="1 3">Ter91</strain>
    </source>
</reference>
<protein>
    <submittedName>
        <fullName evidence="1">Uncharacterized protein</fullName>
    </submittedName>
</protein>
<dbReference type="AlphaFoldDB" id="A0A127PYQ3"/>
<gene>
    <name evidence="2" type="ORF">CPter291_0406</name>
    <name evidence="1" type="ORF">CPter91_0489</name>
</gene>